<dbReference type="AlphaFoldDB" id="A0A7D3ZJX6"/>
<dbReference type="PROSITE" id="PS51257">
    <property type="entry name" value="PROKAR_LIPOPROTEIN"/>
    <property type="match status" value="1"/>
</dbReference>
<dbReference type="Gene3D" id="3.40.50.1110">
    <property type="entry name" value="SGNH hydrolase"/>
    <property type="match status" value="1"/>
</dbReference>
<reference evidence="4 5" key="1">
    <citation type="submission" date="2020-05" db="EMBL/GenBank/DDBJ databases">
        <title>Actinomadura verrucosospora NRRL-B18236 (PFL_A860) Genome sequencing and assembly.</title>
        <authorList>
            <person name="Samborskyy M."/>
        </authorList>
    </citation>
    <scope>NUCLEOTIDE SEQUENCE [LARGE SCALE GENOMIC DNA]</scope>
    <source>
        <strain evidence="4 5">NRRL:B18236</strain>
    </source>
</reference>
<sequence length="268" mass="28711">MTSRRARRGAATLVLCLGLLGLPLLAGCGGAAGPGNRAARADAPAPRKAVPQQAGPRKGPQNAAPRPSVVFFLGDSYTVGDRGVQPETTYASATGRLMGWQVVVEGRAGTGFVKTVGGEAFLQLFESQLGWRPAPDLLIVSGGHNDWRVPPPRVAEAARTLLERARQRWPGTHLVLMGPLWGNDTPPPNELGVRNALRNLATQMAVPFIDPLAERWITGNRLTHRGNAPQYIKRDGTHPDAAGHRYVATRLAADVKRLGLAHPLRRPA</sequence>
<evidence type="ECO:0000313" key="4">
    <source>
        <dbReference type="EMBL" id="QKG25837.1"/>
    </source>
</evidence>
<dbReference type="InterPro" id="IPR013830">
    <property type="entry name" value="SGNH_hydro"/>
</dbReference>
<dbReference type="InterPro" id="IPR036514">
    <property type="entry name" value="SGNH_hydro_sf"/>
</dbReference>
<feature type="chain" id="PRO_5039145628" evidence="2">
    <location>
        <begin position="27"/>
        <end position="268"/>
    </location>
</feature>
<protein>
    <submittedName>
        <fullName evidence="4">G-D-S-L family lipolytic protein</fullName>
    </submittedName>
</protein>
<evidence type="ECO:0000259" key="3">
    <source>
        <dbReference type="Pfam" id="PF13472"/>
    </source>
</evidence>
<feature type="compositionally biased region" description="Low complexity" evidence="1">
    <location>
        <begin position="34"/>
        <end position="49"/>
    </location>
</feature>
<evidence type="ECO:0000256" key="1">
    <source>
        <dbReference type="SAM" id="MobiDB-lite"/>
    </source>
</evidence>
<organism evidence="4 5">
    <name type="scientific">Actinomadura verrucosospora</name>
    <dbReference type="NCBI Taxonomy" id="46165"/>
    <lineage>
        <taxon>Bacteria</taxon>
        <taxon>Bacillati</taxon>
        <taxon>Actinomycetota</taxon>
        <taxon>Actinomycetes</taxon>
        <taxon>Streptosporangiales</taxon>
        <taxon>Thermomonosporaceae</taxon>
        <taxon>Actinomadura</taxon>
    </lineage>
</organism>
<dbReference type="Pfam" id="PF13472">
    <property type="entry name" value="Lipase_GDSL_2"/>
    <property type="match status" value="1"/>
</dbReference>
<dbReference type="GO" id="GO:0004622">
    <property type="term" value="F:phosphatidylcholine lysophospholipase activity"/>
    <property type="evidence" value="ECO:0007669"/>
    <property type="project" value="TreeGrafter"/>
</dbReference>
<keyword evidence="2" id="KW-0732">Signal</keyword>
<proteinExistence type="predicted"/>
<evidence type="ECO:0000256" key="2">
    <source>
        <dbReference type="SAM" id="SignalP"/>
    </source>
</evidence>
<name>A0A7D3ZJX6_ACTVE</name>
<accession>A0A7D3ZJX6</accession>
<feature type="region of interest" description="Disordered" evidence="1">
    <location>
        <begin position="33"/>
        <end position="65"/>
    </location>
</feature>
<dbReference type="SUPFAM" id="SSF52266">
    <property type="entry name" value="SGNH hydrolase"/>
    <property type="match status" value="1"/>
</dbReference>
<feature type="signal peptide" evidence="2">
    <location>
        <begin position="1"/>
        <end position="26"/>
    </location>
</feature>
<dbReference type="EMBL" id="CP053892">
    <property type="protein sequence ID" value="QKG25837.1"/>
    <property type="molecule type" value="Genomic_DNA"/>
</dbReference>
<dbReference type="CDD" id="cd00229">
    <property type="entry name" value="SGNH_hydrolase"/>
    <property type="match status" value="1"/>
</dbReference>
<feature type="domain" description="SGNH hydrolase-type esterase" evidence="3">
    <location>
        <begin position="72"/>
        <end position="245"/>
    </location>
</feature>
<dbReference type="PANTHER" id="PTHR30383">
    <property type="entry name" value="THIOESTERASE 1/PROTEASE 1/LYSOPHOSPHOLIPASE L1"/>
    <property type="match status" value="1"/>
</dbReference>
<evidence type="ECO:0000313" key="5">
    <source>
        <dbReference type="Proteomes" id="UP000501240"/>
    </source>
</evidence>
<dbReference type="Proteomes" id="UP000501240">
    <property type="component" value="Chromosome"/>
</dbReference>
<dbReference type="RefSeq" id="WP_173099380.1">
    <property type="nucleotide sequence ID" value="NZ_CP053892.1"/>
</dbReference>
<keyword evidence="5" id="KW-1185">Reference proteome</keyword>
<gene>
    <name evidence="4" type="ORF">ACTIVE_7489</name>
</gene>
<dbReference type="InterPro" id="IPR051532">
    <property type="entry name" value="Ester_Hydrolysis_Enzymes"/>
</dbReference>
<dbReference type="PANTHER" id="PTHR30383:SF5">
    <property type="entry name" value="SGNH HYDROLASE-TYPE ESTERASE DOMAIN-CONTAINING PROTEIN"/>
    <property type="match status" value="1"/>
</dbReference>